<organism evidence="2 3">
    <name type="scientific">Pristionchus mayeri</name>
    <dbReference type="NCBI Taxonomy" id="1317129"/>
    <lineage>
        <taxon>Eukaryota</taxon>
        <taxon>Metazoa</taxon>
        <taxon>Ecdysozoa</taxon>
        <taxon>Nematoda</taxon>
        <taxon>Chromadorea</taxon>
        <taxon>Rhabditida</taxon>
        <taxon>Rhabditina</taxon>
        <taxon>Diplogasteromorpha</taxon>
        <taxon>Diplogasteroidea</taxon>
        <taxon>Neodiplogasteridae</taxon>
        <taxon>Pristionchus</taxon>
    </lineage>
</organism>
<sequence length="172" mass="19366">HGRSSMRLSSLCLLIEAVFLSSAILYLTSFPAHRCVYVQSAPSNFHACGQILKLSAPSTVQLRLETLNRSHSLAISRSEGKVCEPENINILSTDFFGMRYVEVSLHALYLSLLLLSVHTLLSLVQICCFPLWTLRASCFFTTLFHSIILTIYYLAHYALAYESKLWSAQEKS</sequence>
<dbReference type="AlphaFoldDB" id="A0AAN5I120"/>
<evidence type="ECO:0000313" key="2">
    <source>
        <dbReference type="EMBL" id="GMR47296.1"/>
    </source>
</evidence>
<keyword evidence="1" id="KW-0812">Transmembrane</keyword>
<feature type="non-terminal residue" evidence="2">
    <location>
        <position position="1"/>
    </location>
</feature>
<feature type="transmembrane region" description="Helical" evidence="1">
    <location>
        <begin position="6"/>
        <end position="27"/>
    </location>
</feature>
<dbReference type="Proteomes" id="UP001328107">
    <property type="component" value="Unassembled WGS sequence"/>
</dbReference>
<feature type="transmembrane region" description="Helical" evidence="1">
    <location>
        <begin position="107"/>
        <end position="133"/>
    </location>
</feature>
<accession>A0AAN5I120</accession>
<evidence type="ECO:0000313" key="3">
    <source>
        <dbReference type="Proteomes" id="UP001328107"/>
    </source>
</evidence>
<evidence type="ECO:0000256" key="1">
    <source>
        <dbReference type="SAM" id="Phobius"/>
    </source>
</evidence>
<proteinExistence type="predicted"/>
<protein>
    <submittedName>
        <fullName evidence="2">Uncharacterized protein</fullName>
    </submittedName>
</protein>
<feature type="non-terminal residue" evidence="2">
    <location>
        <position position="172"/>
    </location>
</feature>
<reference evidence="3" key="1">
    <citation type="submission" date="2022-10" db="EMBL/GenBank/DDBJ databases">
        <title>Genome assembly of Pristionchus species.</title>
        <authorList>
            <person name="Yoshida K."/>
            <person name="Sommer R.J."/>
        </authorList>
    </citation>
    <scope>NUCLEOTIDE SEQUENCE [LARGE SCALE GENOMIC DNA]</scope>
    <source>
        <strain evidence="3">RS5460</strain>
    </source>
</reference>
<keyword evidence="1" id="KW-1133">Transmembrane helix</keyword>
<gene>
    <name evidence="2" type="ORF">PMAYCL1PPCAC_17491</name>
</gene>
<dbReference type="EMBL" id="BTRK01000004">
    <property type="protein sequence ID" value="GMR47296.1"/>
    <property type="molecule type" value="Genomic_DNA"/>
</dbReference>
<feature type="transmembrane region" description="Helical" evidence="1">
    <location>
        <begin position="139"/>
        <end position="161"/>
    </location>
</feature>
<keyword evidence="1" id="KW-0472">Membrane</keyword>
<comment type="caution">
    <text evidence="2">The sequence shown here is derived from an EMBL/GenBank/DDBJ whole genome shotgun (WGS) entry which is preliminary data.</text>
</comment>
<keyword evidence="3" id="KW-1185">Reference proteome</keyword>
<name>A0AAN5I120_9BILA</name>